<dbReference type="Proteomes" id="UP000789405">
    <property type="component" value="Unassembled WGS sequence"/>
</dbReference>
<evidence type="ECO:0000313" key="1">
    <source>
        <dbReference type="EMBL" id="CAG8572315.1"/>
    </source>
</evidence>
<dbReference type="AlphaFoldDB" id="A0A9N9G028"/>
<proteinExistence type="predicted"/>
<accession>A0A9N9G028</accession>
<sequence length="45" mass="5249">MIFLKVAASRLSMIFFPPMIKSSAVKLFIALSRKKFMNFMSDFEE</sequence>
<comment type="caution">
    <text evidence="1">The sequence shown here is derived from an EMBL/GenBank/DDBJ whole genome shotgun (WGS) entry which is preliminary data.</text>
</comment>
<organism evidence="1 2">
    <name type="scientific">Dentiscutata erythropus</name>
    <dbReference type="NCBI Taxonomy" id="1348616"/>
    <lineage>
        <taxon>Eukaryota</taxon>
        <taxon>Fungi</taxon>
        <taxon>Fungi incertae sedis</taxon>
        <taxon>Mucoromycota</taxon>
        <taxon>Glomeromycotina</taxon>
        <taxon>Glomeromycetes</taxon>
        <taxon>Diversisporales</taxon>
        <taxon>Gigasporaceae</taxon>
        <taxon>Dentiscutata</taxon>
    </lineage>
</organism>
<reference evidence="1" key="1">
    <citation type="submission" date="2021-06" db="EMBL/GenBank/DDBJ databases">
        <authorList>
            <person name="Kallberg Y."/>
            <person name="Tangrot J."/>
            <person name="Rosling A."/>
        </authorList>
    </citation>
    <scope>NUCLEOTIDE SEQUENCE</scope>
    <source>
        <strain evidence="1">MA453B</strain>
    </source>
</reference>
<keyword evidence="2" id="KW-1185">Reference proteome</keyword>
<gene>
    <name evidence="1" type="ORF">DERYTH_LOCUS6268</name>
</gene>
<name>A0A9N9G028_9GLOM</name>
<evidence type="ECO:0000313" key="2">
    <source>
        <dbReference type="Proteomes" id="UP000789405"/>
    </source>
</evidence>
<dbReference type="EMBL" id="CAJVPY010002798">
    <property type="protein sequence ID" value="CAG8572315.1"/>
    <property type="molecule type" value="Genomic_DNA"/>
</dbReference>
<protein>
    <submittedName>
        <fullName evidence="1">26003_t:CDS:1</fullName>
    </submittedName>
</protein>